<feature type="region of interest" description="Disordered" evidence="1">
    <location>
        <begin position="47"/>
        <end position="67"/>
    </location>
</feature>
<accession>A0A0T5NVG1</accession>
<reference evidence="3 4" key="1">
    <citation type="submission" date="2015-04" db="EMBL/GenBank/DDBJ databases">
        <title>The draft genome sequence of Roseovarius sp.R12b.</title>
        <authorList>
            <person name="Li G."/>
            <person name="Lai Q."/>
            <person name="Shao Z."/>
            <person name="Yan P."/>
        </authorList>
    </citation>
    <scope>NUCLEOTIDE SEQUENCE [LARGE SCALE GENOMIC DNA]</scope>
    <source>
        <strain evidence="3 4">R12B</strain>
    </source>
</reference>
<name>A0A0T5NVG1_9RHOB</name>
<organism evidence="3 4">
    <name type="scientific">Roseovarius atlanticus</name>
    <dbReference type="NCBI Taxonomy" id="1641875"/>
    <lineage>
        <taxon>Bacteria</taxon>
        <taxon>Pseudomonadati</taxon>
        <taxon>Pseudomonadota</taxon>
        <taxon>Alphaproteobacteria</taxon>
        <taxon>Rhodobacterales</taxon>
        <taxon>Roseobacteraceae</taxon>
        <taxon>Roseovarius</taxon>
    </lineage>
</organism>
<feature type="compositionally biased region" description="Polar residues" evidence="1">
    <location>
        <begin position="54"/>
        <end position="67"/>
    </location>
</feature>
<dbReference type="EMBL" id="LAXJ01000008">
    <property type="protein sequence ID" value="KRS12752.1"/>
    <property type="molecule type" value="Genomic_DNA"/>
</dbReference>
<keyword evidence="4" id="KW-1185">Reference proteome</keyword>
<dbReference type="Proteomes" id="UP000051295">
    <property type="component" value="Unassembled WGS sequence"/>
</dbReference>
<comment type="caution">
    <text evidence="3">The sequence shown here is derived from an EMBL/GenBank/DDBJ whole genome shotgun (WGS) entry which is preliminary data.</text>
</comment>
<protein>
    <submittedName>
        <fullName evidence="3">Uncharacterized protein</fullName>
    </submittedName>
</protein>
<keyword evidence="2" id="KW-0472">Membrane</keyword>
<evidence type="ECO:0000256" key="2">
    <source>
        <dbReference type="SAM" id="Phobius"/>
    </source>
</evidence>
<evidence type="ECO:0000313" key="4">
    <source>
        <dbReference type="Proteomes" id="UP000051295"/>
    </source>
</evidence>
<dbReference type="RefSeq" id="WP_057792569.1">
    <property type="nucleotide sequence ID" value="NZ_LAXJ01000008.1"/>
</dbReference>
<proteinExistence type="predicted"/>
<dbReference type="AlphaFoldDB" id="A0A0T5NVG1"/>
<dbReference type="OrthoDB" id="7779177at2"/>
<feature type="transmembrane region" description="Helical" evidence="2">
    <location>
        <begin position="21"/>
        <end position="40"/>
    </location>
</feature>
<dbReference type="STRING" id="1641875.XM53_09200"/>
<keyword evidence="2" id="KW-1133">Transmembrane helix</keyword>
<sequence>MSAPETNLERQKKRHIGPLGGMLLVVAFAAILFGVFYILATDGEETGNGVQAPAASTETSAGSDTSN</sequence>
<dbReference type="PATRIC" id="fig|1641875.4.peg.4250"/>
<gene>
    <name evidence="3" type="ORF">XM53_09200</name>
</gene>
<evidence type="ECO:0000313" key="3">
    <source>
        <dbReference type="EMBL" id="KRS12752.1"/>
    </source>
</evidence>
<keyword evidence="2" id="KW-0812">Transmembrane</keyword>
<evidence type="ECO:0000256" key="1">
    <source>
        <dbReference type="SAM" id="MobiDB-lite"/>
    </source>
</evidence>